<organism evidence="3 4">
    <name type="scientific">Caenorhabditis angaria</name>
    <dbReference type="NCBI Taxonomy" id="860376"/>
    <lineage>
        <taxon>Eukaryota</taxon>
        <taxon>Metazoa</taxon>
        <taxon>Ecdysozoa</taxon>
        <taxon>Nematoda</taxon>
        <taxon>Chromadorea</taxon>
        <taxon>Rhabditida</taxon>
        <taxon>Rhabditina</taxon>
        <taxon>Rhabditomorpha</taxon>
        <taxon>Rhabditoidea</taxon>
        <taxon>Rhabditidae</taxon>
        <taxon>Peloderinae</taxon>
        <taxon>Caenorhabditis</taxon>
    </lineage>
</organism>
<feature type="compositionally biased region" description="Basic and acidic residues" evidence="1">
    <location>
        <begin position="52"/>
        <end position="95"/>
    </location>
</feature>
<dbReference type="AlphaFoldDB" id="A0A9P1I8M8"/>
<feature type="compositionally biased region" description="Polar residues" evidence="1">
    <location>
        <begin position="21"/>
        <end position="46"/>
    </location>
</feature>
<reference evidence="3" key="1">
    <citation type="submission" date="2022-11" db="EMBL/GenBank/DDBJ databases">
        <authorList>
            <person name="Kikuchi T."/>
        </authorList>
    </citation>
    <scope>NUCLEOTIDE SEQUENCE</scope>
    <source>
        <strain evidence="3">PS1010</strain>
    </source>
</reference>
<dbReference type="Pfam" id="PF24983">
    <property type="entry name" value="DUF7774"/>
    <property type="match status" value="1"/>
</dbReference>
<feature type="region of interest" description="Disordered" evidence="1">
    <location>
        <begin position="1"/>
        <end position="118"/>
    </location>
</feature>
<accession>A0A9P1I8M8</accession>
<proteinExistence type="predicted"/>
<dbReference type="PANTHER" id="PTHR38631">
    <property type="match status" value="1"/>
</dbReference>
<name>A0A9P1I8M8_9PELO</name>
<dbReference type="InterPro" id="IPR056676">
    <property type="entry name" value="DUF7774"/>
</dbReference>
<feature type="domain" description="DUF7774" evidence="2">
    <location>
        <begin position="182"/>
        <end position="268"/>
    </location>
</feature>
<evidence type="ECO:0000256" key="1">
    <source>
        <dbReference type="SAM" id="MobiDB-lite"/>
    </source>
</evidence>
<gene>
    <name evidence="3" type="ORF">CAMP_LOCUS4119</name>
</gene>
<dbReference type="PANTHER" id="PTHR38631:SF1">
    <property type="entry name" value="DUF2780 DOMAIN-CONTAINING PROTEIN-RELATED"/>
    <property type="match status" value="1"/>
</dbReference>
<feature type="compositionally biased region" description="Basic residues" evidence="1">
    <location>
        <begin position="1"/>
        <end position="13"/>
    </location>
</feature>
<keyword evidence="4" id="KW-1185">Reference proteome</keyword>
<sequence length="304" mass="34320">MASRSRSKPKSIGRWKVIFSNDVQNSNETAPSSKPLDSSSTPPSGQLKSKSRRSEMKKKLLDGGSKSKEEIKDNEKVKSDNERSIEEKKEKKEEGEASIFEEVKGPAQPAQAQTHGVKNKMRWKIDVEPVDVNGSQKIEEICEKAKKLRRRARQKSKNKLKGTNKSGDLSQEDEINVEDIFLCAKILQLIKMQKLIEKELKESEQEILKNYCRSGSDEDKAEPIIDKLSLVILSSIVSKNDNCRVPTVPGQLRMYAVDEKMAKFPMIALMIVRKDMLYVSWSKSGEIGDATSDPTWSSMTAKRN</sequence>
<comment type="caution">
    <text evidence="3">The sequence shown here is derived from an EMBL/GenBank/DDBJ whole genome shotgun (WGS) entry which is preliminary data.</text>
</comment>
<evidence type="ECO:0000313" key="4">
    <source>
        <dbReference type="Proteomes" id="UP001152747"/>
    </source>
</evidence>
<dbReference type="EMBL" id="CANHGI010000002">
    <property type="protein sequence ID" value="CAI5441482.1"/>
    <property type="molecule type" value="Genomic_DNA"/>
</dbReference>
<evidence type="ECO:0000313" key="3">
    <source>
        <dbReference type="EMBL" id="CAI5441482.1"/>
    </source>
</evidence>
<dbReference type="OrthoDB" id="5868784at2759"/>
<dbReference type="Proteomes" id="UP001152747">
    <property type="component" value="Unassembled WGS sequence"/>
</dbReference>
<protein>
    <recommendedName>
        <fullName evidence="2">DUF7774 domain-containing protein</fullName>
    </recommendedName>
</protein>
<evidence type="ECO:0000259" key="2">
    <source>
        <dbReference type="Pfam" id="PF24983"/>
    </source>
</evidence>